<name>A0A3N1XW82_9FIRM</name>
<proteinExistence type="predicted"/>
<evidence type="ECO:0000313" key="1">
    <source>
        <dbReference type="EMBL" id="ROR30538.1"/>
    </source>
</evidence>
<dbReference type="RefSeq" id="WP_123608236.1">
    <property type="nucleotide sequence ID" value="NZ_RJVG01000002.1"/>
</dbReference>
<gene>
    <name evidence="1" type="ORF">EDD66_102190</name>
</gene>
<comment type="caution">
    <text evidence="1">The sequence shown here is derived from an EMBL/GenBank/DDBJ whole genome shotgun (WGS) entry which is preliminary data.</text>
</comment>
<evidence type="ECO:0000313" key="2">
    <source>
        <dbReference type="Proteomes" id="UP000273083"/>
    </source>
</evidence>
<reference evidence="1 2" key="1">
    <citation type="submission" date="2018-11" db="EMBL/GenBank/DDBJ databases">
        <title>Genomic Encyclopedia of Type Strains, Phase IV (KMG-IV): sequencing the most valuable type-strain genomes for metagenomic binning, comparative biology and taxonomic classification.</title>
        <authorList>
            <person name="Goeker M."/>
        </authorList>
    </citation>
    <scope>NUCLEOTIDE SEQUENCE [LARGE SCALE GENOMIC DNA]</scope>
    <source>
        <strain evidence="1 2">DSM 26537</strain>
    </source>
</reference>
<organism evidence="1 2">
    <name type="scientific">Mobilisporobacter senegalensis</name>
    <dbReference type="NCBI Taxonomy" id="1329262"/>
    <lineage>
        <taxon>Bacteria</taxon>
        <taxon>Bacillati</taxon>
        <taxon>Bacillota</taxon>
        <taxon>Clostridia</taxon>
        <taxon>Lachnospirales</taxon>
        <taxon>Lachnospiraceae</taxon>
        <taxon>Mobilisporobacter</taxon>
    </lineage>
</organism>
<sequence length="158" mass="17136">MRDKLVQLRQKQTDFETLAANIEIFKNSCVTADNNVKTAIESLSGDFKNTYGIKENIVTKWFNYIGTEIGNSSALGRYLKDIGDTIEVAVTDGIENIKDWYKYEGGKYIIDDVLTVALVTLEVVGAVVAIASGVGAIVAIATVIATTMTVANGCPKEY</sequence>
<accession>A0A3N1XW82</accession>
<dbReference type="EMBL" id="RJVG01000002">
    <property type="protein sequence ID" value="ROR30538.1"/>
    <property type="molecule type" value="Genomic_DNA"/>
</dbReference>
<protein>
    <submittedName>
        <fullName evidence="1">Uncharacterized protein</fullName>
    </submittedName>
</protein>
<dbReference type="Proteomes" id="UP000273083">
    <property type="component" value="Unassembled WGS sequence"/>
</dbReference>
<dbReference type="AlphaFoldDB" id="A0A3N1XW82"/>
<keyword evidence="2" id="KW-1185">Reference proteome</keyword>